<keyword evidence="2" id="KW-0540">Nuclease</keyword>
<reference evidence="2 3" key="1">
    <citation type="journal article" date="2021" name="Syst. Appl. Microbiol.">
        <title>Pseudomonas lalucatii sp. nov. isolated from Vallgornera, a karstic cave in Mallorca, Western Mediterranean.</title>
        <authorList>
            <person name="Busquets A."/>
            <person name="Mulet M."/>
            <person name="Gomila M."/>
            <person name="Garcia-Valdes E."/>
        </authorList>
    </citation>
    <scope>NUCLEOTIDE SEQUENCE [LARGE SCALE GENOMIC DNA]</scope>
    <source>
        <strain evidence="2 3">R1b54</strain>
    </source>
</reference>
<dbReference type="GO" id="GO:0004519">
    <property type="term" value="F:endonuclease activity"/>
    <property type="evidence" value="ECO:0007669"/>
    <property type="project" value="UniProtKB-KW"/>
</dbReference>
<evidence type="ECO:0000259" key="1">
    <source>
        <dbReference type="Pfam" id="PF03372"/>
    </source>
</evidence>
<name>A0ABS5Q6S7_9PSED</name>
<keyword evidence="2" id="KW-0255">Endonuclease</keyword>
<dbReference type="Proteomes" id="UP001196601">
    <property type="component" value="Unassembled WGS sequence"/>
</dbReference>
<comment type="caution">
    <text evidence="2">The sequence shown here is derived from an EMBL/GenBank/DDBJ whole genome shotgun (WGS) entry which is preliminary data.</text>
</comment>
<gene>
    <name evidence="2" type="ORF">I0D00_19105</name>
</gene>
<feature type="domain" description="Endonuclease/exonuclease/phosphatase" evidence="1">
    <location>
        <begin position="56"/>
        <end position="258"/>
    </location>
</feature>
<dbReference type="InterPro" id="IPR005135">
    <property type="entry name" value="Endo/exonuclease/phosphatase"/>
</dbReference>
<keyword evidence="2" id="KW-0378">Hydrolase</keyword>
<proteinExistence type="predicted"/>
<dbReference type="InterPro" id="IPR036691">
    <property type="entry name" value="Endo/exonu/phosph_ase_sf"/>
</dbReference>
<organism evidence="2 3">
    <name type="scientific">Pseudomonas lalucatii</name>
    <dbReference type="NCBI Taxonomy" id="1424203"/>
    <lineage>
        <taxon>Bacteria</taxon>
        <taxon>Pseudomonadati</taxon>
        <taxon>Pseudomonadota</taxon>
        <taxon>Gammaproteobacteria</taxon>
        <taxon>Pseudomonadales</taxon>
        <taxon>Pseudomonadaceae</taxon>
        <taxon>Pseudomonas</taxon>
    </lineage>
</organism>
<dbReference type="SUPFAM" id="SSF56219">
    <property type="entry name" value="DNase I-like"/>
    <property type="match status" value="1"/>
</dbReference>
<dbReference type="Gene3D" id="3.60.10.10">
    <property type="entry name" value="Endonuclease/exonuclease/phosphatase"/>
    <property type="match status" value="1"/>
</dbReference>
<accession>A0ABS5Q6S7</accession>
<keyword evidence="3" id="KW-1185">Reference proteome</keyword>
<dbReference type="Pfam" id="PF03372">
    <property type="entry name" value="Exo_endo_phos"/>
    <property type="match status" value="1"/>
</dbReference>
<evidence type="ECO:0000313" key="3">
    <source>
        <dbReference type="Proteomes" id="UP001196601"/>
    </source>
</evidence>
<sequence length="302" mass="32508">MPRPLRLALLGLAATLALLLVLLYGLAWRPAERAPATFDCEAGAALLQPGQALTVLTWNLDAERPPSQDEMVRVLRDEQADIVLLQALQDGAGAQQERLALLRERLGALYPCASQAFVWKTAVQLQPASLAGVALKLATLSRYRIASAERVQLPRRPGNPLLQPFAPQPALLVSQLPLRGGGRLAAINSQLDAAVPGDDTLRRQLDATLGLLEPLQAAGAPWLLGGDLDRRPPAQARRRDAAAGRELNRLAARYPMIARPESAAGGLGFLLHSPHLTPLDTQMSPAQAHRPRLVRLLLPALD</sequence>
<protein>
    <submittedName>
        <fullName evidence="2">Endonuclease/exonuclease/phosphatase family protein</fullName>
    </submittedName>
</protein>
<dbReference type="EMBL" id="JADPMV010000002">
    <property type="protein sequence ID" value="MBS7664038.1"/>
    <property type="molecule type" value="Genomic_DNA"/>
</dbReference>
<evidence type="ECO:0000313" key="2">
    <source>
        <dbReference type="EMBL" id="MBS7664038.1"/>
    </source>
</evidence>